<proteinExistence type="predicted"/>
<keyword evidence="2" id="KW-0418">Kinase</keyword>
<protein>
    <submittedName>
        <fullName evidence="2">Serine/threonine-protein kinase rio2</fullName>
    </submittedName>
</protein>
<organism evidence="2">
    <name type="scientific">Lygus hesperus</name>
    <name type="common">Western plant bug</name>
    <dbReference type="NCBI Taxonomy" id="30085"/>
    <lineage>
        <taxon>Eukaryota</taxon>
        <taxon>Metazoa</taxon>
        <taxon>Ecdysozoa</taxon>
        <taxon>Arthropoda</taxon>
        <taxon>Hexapoda</taxon>
        <taxon>Insecta</taxon>
        <taxon>Pterygota</taxon>
        <taxon>Neoptera</taxon>
        <taxon>Paraneoptera</taxon>
        <taxon>Hemiptera</taxon>
        <taxon>Heteroptera</taxon>
        <taxon>Panheteroptera</taxon>
        <taxon>Cimicomorpha</taxon>
        <taxon>Miridae</taxon>
        <taxon>Mirini</taxon>
        <taxon>Lygus</taxon>
    </lineage>
</organism>
<evidence type="ECO:0000313" key="2">
    <source>
        <dbReference type="EMBL" id="JAG28652.1"/>
    </source>
</evidence>
<evidence type="ECO:0000313" key="1">
    <source>
        <dbReference type="EMBL" id="JAG18417.1"/>
    </source>
</evidence>
<reference evidence="2" key="2">
    <citation type="submission" date="2014-07" db="EMBL/GenBank/DDBJ databases">
        <authorList>
            <person name="Hull J."/>
        </authorList>
    </citation>
    <scope>NUCLEOTIDE SEQUENCE</scope>
</reference>
<dbReference type="GO" id="GO:0016301">
    <property type="term" value="F:kinase activity"/>
    <property type="evidence" value="ECO:0007669"/>
    <property type="project" value="UniProtKB-KW"/>
</dbReference>
<dbReference type="EMBL" id="GBHO01014952">
    <property type="protein sequence ID" value="JAG28652.1"/>
    <property type="molecule type" value="Transcribed_RNA"/>
</dbReference>
<sequence>MRGKTLFEIGGRTEKHHCEYISRPQKFCIPLAHSSGKIEHYLSLIIKRIPVHTIFFGDFLASSVIISLLQQLEIRAFPLFVLKSNLTNFLHYDMNKVCSQCHL</sequence>
<keyword evidence="2" id="KW-0808">Transferase</keyword>
<dbReference type="EMBL" id="GBHO01025187">
    <property type="protein sequence ID" value="JAG18417.1"/>
    <property type="molecule type" value="Transcribed_RNA"/>
</dbReference>
<name>A0A0A9Y6H1_LYGHE</name>
<reference evidence="2" key="1">
    <citation type="journal article" date="2014" name="PLoS ONE">
        <title>Transcriptome-Based Identification of ABC Transporters in the Western Tarnished Plant Bug Lygus hesperus.</title>
        <authorList>
            <person name="Hull J.J."/>
            <person name="Chaney K."/>
            <person name="Geib S.M."/>
            <person name="Fabrick J.A."/>
            <person name="Brent C.S."/>
            <person name="Walsh D."/>
            <person name="Lavine L.C."/>
        </authorList>
    </citation>
    <scope>NUCLEOTIDE SEQUENCE</scope>
</reference>
<gene>
    <name evidence="2" type="primary">rio2_0</name>
    <name evidence="1" type="synonym">rio2_1</name>
    <name evidence="2" type="ORF">CM83_79978</name>
    <name evidence="1" type="ORF">CM83_79979</name>
</gene>
<dbReference type="AlphaFoldDB" id="A0A0A9Y6H1"/>
<feature type="non-terminal residue" evidence="2">
    <location>
        <position position="103"/>
    </location>
</feature>
<accession>A0A0A9Y6H1</accession>